<dbReference type="AlphaFoldDB" id="A0A3N4M9F8"/>
<dbReference type="Gene3D" id="3.55.50.30">
    <property type="match status" value="1"/>
</dbReference>
<accession>A0A3N4M9F8</accession>
<dbReference type="Proteomes" id="UP000279089">
    <property type="component" value="Unassembled WGS sequence"/>
</dbReference>
<feature type="domain" description="Protein FecR C-terminal" evidence="3">
    <location>
        <begin position="279"/>
        <end position="345"/>
    </location>
</feature>
<protein>
    <submittedName>
        <fullName evidence="4">FecR family protein</fullName>
    </submittedName>
</protein>
<dbReference type="GO" id="GO:0016989">
    <property type="term" value="F:sigma factor antagonist activity"/>
    <property type="evidence" value="ECO:0007669"/>
    <property type="project" value="TreeGrafter"/>
</dbReference>
<evidence type="ECO:0000259" key="3">
    <source>
        <dbReference type="Pfam" id="PF16344"/>
    </source>
</evidence>
<dbReference type="PANTHER" id="PTHR30273">
    <property type="entry name" value="PERIPLASMIC SIGNAL SENSOR AND SIGMA FACTOR ACTIVATOR FECR-RELATED"/>
    <property type="match status" value="1"/>
</dbReference>
<comment type="caution">
    <text evidence="4">The sequence shown here is derived from an EMBL/GenBank/DDBJ whole genome shotgun (WGS) entry which is preliminary data.</text>
</comment>
<evidence type="ECO:0000259" key="2">
    <source>
        <dbReference type="Pfam" id="PF04773"/>
    </source>
</evidence>
<keyword evidence="5" id="KW-1185">Reference proteome</keyword>
<gene>
    <name evidence="4" type="ORF">EG028_25510</name>
</gene>
<organism evidence="4 5">
    <name type="scientific">Chitinophaga barathri</name>
    <dbReference type="NCBI Taxonomy" id="1647451"/>
    <lineage>
        <taxon>Bacteria</taxon>
        <taxon>Pseudomonadati</taxon>
        <taxon>Bacteroidota</taxon>
        <taxon>Chitinophagia</taxon>
        <taxon>Chitinophagales</taxon>
        <taxon>Chitinophagaceae</taxon>
        <taxon>Chitinophaga</taxon>
    </lineage>
</organism>
<dbReference type="PANTHER" id="PTHR30273:SF2">
    <property type="entry name" value="PROTEIN FECR"/>
    <property type="match status" value="1"/>
</dbReference>
<dbReference type="RefSeq" id="WP_120519130.1">
    <property type="nucleotide sequence ID" value="NZ_QXZY01000016.1"/>
</dbReference>
<evidence type="ECO:0000256" key="1">
    <source>
        <dbReference type="SAM" id="Phobius"/>
    </source>
</evidence>
<sequence>MSYSQQELEALLQNDEFVRWVLQPNEEGHAYWESWMNEHPDRRALVARSREVIRLIHETEHEAVSSHDLAEQIWEDMQDELRPRIPWYRRYAAAAALLVLLGLAGGGWYAFIRVKTSTILNENGILMARTGHADISVQNTGNALRTVYLVDGSRVTLNPGAKLRYHSLLGKRKREVTLEGEAFFEIAPDASKPFSVLSGGIVTKVLGTSFRIAAQNDVVVSVRSGKVAVTRQEKNVKEKPCILVMNEQAVYSASRNKLEKTTGPAPTLLANPVPAWETMYYDEATMDQIIAVLTRTYGVEFEYDREVFAKCKITIALDQGSMYDKLDILTKVLSATYEVDEDVVRISGPGCGNSAVL</sequence>
<reference evidence="5" key="1">
    <citation type="submission" date="2018-11" db="EMBL/GenBank/DDBJ databases">
        <title>Chitinophaga lutea sp.nov., isolate from arsenic contaminated soil.</title>
        <authorList>
            <person name="Zong Y."/>
        </authorList>
    </citation>
    <scope>NUCLEOTIDE SEQUENCE [LARGE SCALE GENOMIC DNA]</scope>
    <source>
        <strain evidence="5">YLT18</strain>
    </source>
</reference>
<dbReference type="InterPro" id="IPR006860">
    <property type="entry name" value="FecR"/>
</dbReference>
<dbReference type="InterPro" id="IPR012373">
    <property type="entry name" value="Ferrdict_sens_TM"/>
</dbReference>
<keyword evidence="1" id="KW-0812">Transmembrane</keyword>
<keyword evidence="1" id="KW-1133">Transmembrane helix</keyword>
<evidence type="ECO:0000313" key="5">
    <source>
        <dbReference type="Proteomes" id="UP000279089"/>
    </source>
</evidence>
<proteinExistence type="predicted"/>
<dbReference type="PIRSF" id="PIRSF018266">
    <property type="entry name" value="FecR"/>
    <property type="match status" value="1"/>
</dbReference>
<dbReference type="Pfam" id="PF04773">
    <property type="entry name" value="FecR"/>
    <property type="match status" value="1"/>
</dbReference>
<evidence type="ECO:0000313" key="4">
    <source>
        <dbReference type="EMBL" id="RPD38256.1"/>
    </source>
</evidence>
<dbReference type="Gene3D" id="2.60.120.1440">
    <property type="match status" value="1"/>
</dbReference>
<keyword evidence="1" id="KW-0472">Membrane</keyword>
<dbReference type="InterPro" id="IPR032508">
    <property type="entry name" value="FecR_C"/>
</dbReference>
<dbReference type="EMBL" id="RMBX01000016">
    <property type="protein sequence ID" value="RPD38256.1"/>
    <property type="molecule type" value="Genomic_DNA"/>
</dbReference>
<feature type="domain" description="FecR protein" evidence="2">
    <location>
        <begin position="140"/>
        <end position="227"/>
    </location>
</feature>
<dbReference type="Pfam" id="PF16344">
    <property type="entry name" value="FecR_C"/>
    <property type="match status" value="1"/>
</dbReference>
<feature type="transmembrane region" description="Helical" evidence="1">
    <location>
        <begin position="91"/>
        <end position="111"/>
    </location>
</feature>
<dbReference type="OrthoDB" id="645173at2"/>
<name>A0A3N4M9F8_9BACT</name>